<dbReference type="EMBL" id="JBEPSN010000001">
    <property type="protein sequence ID" value="MET4538892.1"/>
    <property type="molecule type" value="Genomic_DNA"/>
</dbReference>
<keyword evidence="1" id="KW-0812">Transmembrane</keyword>
<gene>
    <name evidence="2" type="ORF">ABIE37_000647</name>
</gene>
<proteinExistence type="predicted"/>
<dbReference type="Proteomes" id="UP001549307">
    <property type="component" value="Unassembled WGS sequence"/>
</dbReference>
<evidence type="ECO:0008006" key="4">
    <source>
        <dbReference type="Google" id="ProtNLM"/>
    </source>
</evidence>
<dbReference type="InterPro" id="IPR036366">
    <property type="entry name" value="PGBDSf"/>
</dbReference>
<accession>A0ABV2P2H0</accession>
<sequence length="389" mass="40141">MQDSESMLMRRGMRRVPRWWLMPVAVLIVLAGLGITYWAGASSTAGTEPVPPAPGVVPVSATVERRAVAKQVVLSGKVIAGAQSALQASPTEGVDRLVVTAVAKEIGSLVVPGELLAVVSGRPLLILPSSVPLYRDVIHGESGPDVIALQAALATFGFACTTTGTFDVDTQQALGSWYKAAGFEAPTAPAQLPQEDAGKAAPKAASSDVMFRWREFVQIPGNTGTIASLAGPGALLAEDGIVARIRVADDSIVARADVVQSESFAVGAPVTVRAGSTVLDTTVANISGFLEGDSSKNEIPGRDITVAIPPGSPGFPADQSVTVTAGSATAESLAVPLIAIRQDRGIPYLLIEGDDEPRRLEVKVTAQADGWAAIGNVDGLVVGDQVKLQ</sequence>
<dbReference type="Gene3D" id="1.10.101.10">
    <property type="entry name" value="PGBD-like superfamily/PGBD"/>
    <property type="match status" value="1"/>
</dbReference>
<keyword evidence="1" id="KW-0472">Membrane</keyword>
<evidence type="ECO:0000256" key="1">
    <source>
        <dbReference type="SAM" id="Phobius"/>
    </source>
</evidence>
<organism evidence="2 3">
    <name type="scientific">Arthrobacter bambusae</name>
    <dbReference type="NCBI Taxonomy" id="1338426"/>
    <lineage>
        <taxon>Bacteria</taxon>
        <taxon>Bacillati</taxon>
        <taxon>Actinomycetota</taxon>
        <taxon>Actinomycetes</taxon>
        <taxon>Micrococcales</taxon>
        <taxon>Micrococcaceae</taxon>
        <taxon>Arthrobacter</taxon>
    </lineage>
</organism>
<feature type="transmembrane region" description="Helical" evidence="1">
    <location>
        <begin position="20"/>
        <end position="40"/>
    </location>
</feature>
<reference evidence="2 3" key="1">
    <citation type="submission" date="2024-06" db="EMBL/GenBank/DDBJ databases">
        <title>Sorghum-associated microbial communities from plants grown in Nebraska, USA.</title>
        <authorList>
            <person name="Schachtman D."/>
        </authorList>
    </citation>
    <scope>NUCLEOTIDE SEQUENCE [LARGE SCALE GENOMIC DNA]</scope>
    <source>
        <strain evidence="2 3">3552</strain>
    </source>
</reference>
<evidence type="ECO:0000313" key="3">
    <source>
        <dbReference type="Proteomes" id="UP001549307"/>
    </source>
</evidence>
<protein>
    <recommendedName>
        <fullName evidence="4">Peptidoglycan binding-like domain-containing protein</fullName>
    </recommendedName>
</protein>
<comment type="caution">
    <text evidence="2">The sequence shown here is derived from an EMBL/GenBank/DDBJ whole genome shotgun (WGS) entry which is preliminary data.</text>
</comment>
<keyword evidence="3" id="KW-1185">Reference proteome</keyword>
<name>A0ABV2P2H0_9MICC</name>
<dbReference type="GeneID" id="92751611"/>
<dbReference type="RefSeq" id="WP_354226662.1">
    <property type="nucleotide sequence ID" value="NZ_JBEPSN010000001.1"/>
</dbReference>
<evidence type="ECO:0000313" key="2">
    <source>
        <dbReference type="EMBL" id="MET4538892.1"/>
    </source>
</evidence>
<keyword evidence="1" id="KW-1133">Transmembrane helix</keyword>